<feature type="domain" description="ABC transporter" evidence="4">
    <location>
        <begin position="348"/>
        <end position="561"/>
    </location>
</feature>
<keyword evidence="1" id="KW-0547">Nucleotide-binding</keyword>
<feature type="coiled-coil region" evidence="3">
    <location>
        <begin position="578"/>
        <end position="612"/>
    </location>
</feature>
<keyword evidence="2 5" id="KW-0067">ATP-binding</keyword>
<feature type="domain" description="ABC transporter" evidence="4">
    <location>
        <begin position="6"/>
        <end position="262"/>
    </location>
</feature>
<dbReference type="EMBL" id="MPTB01000047">
    <property type="protein sequence ID" value="OMD41265.1"/>
    <property type="molecule type" value="Genomic_DNA"/>
</dbReference>
<evidence type="ECO:0000256" key="3">
    <source>
        <dbReference type="SAM" id="Coils"/>
    </source>
</evidence>
<dbReference type="InterPro" id="IPR051309">
    <property type="entry name" value="ABCF_ATPase"/>
</dbReference>
<evidence type="ECO:0000256" key="2">
    <source>
        <dbReference type="ARBA" id="ARBA00022840"/>
    </source>
</evidence>
<dbReference type="Gene3D" id="3.40.50.300">
    <property type="entry name" value="P-loop containing nucleotide triphosphate hydrolases"/>
    <property type="match status" value="2"/>
</dbReference>
<reference evidence="5 6" key="1">
    <citation type="submission" date="2016-10" db="EMBL/GenBank/DDBJ databases">
        <title>Paenibacillus species isolates.</title>
        <authorList>
            <person name="Beno S.M."/>
        </authorList>
    </citation>
    <scope>NUCLEOTIDE SEQUENCE [LARGE SCALE GENOMIC DNA]</scope>
    <source>
        <strain evidence="5 6">FSL H7-0744</strain>
    </source>
</reference>
<comment type="caution">
    <text evidence="5">The sequence shown here is derived from an EMBL/GenBank/DDBJ whole genome shotgun (WGS) entry which is preliminary data.</text>
</comment>
<evidence type="ECO:0000313" key="5">
    <source>
        <dbReference type="EMBL" id="OMD41265.1"/>
    </source>
</evidence>
<dbReference type="Pfam" id="PF12848">
    <property type="entry name" value="ABC_tran_Xtn"/>
    <property type="match status" value="1"/>
</dbReference>
<protein>
    <submittedName>
        <fullName evidence="5">ABC transporter ATP-binding protein</fullName>
    </submittedName>
</protein>
<dbReference type="PROSITE" id="PS00211">
    <property type="entry name" value="ABC_TRANSPORTER_1"/>
    <property type="match status" value="1"/>
</dbReference>
<dbReference type="SUPFAM" id="SSF52540">
    <property type="entry name" value="P-loop containing nucleoside triphosphate hydrolases"/>
    <property type="match status" value="2"/>
</dbReference>
<accession>A0ABX3H273</accession>
<evidence type="ECO:0000256" key="1">
    <source>
        <dbReference type="ARBA" id="ARBA00022741"/>
    </source>
</evidence>
<dbReference type="PROSITE" id="PS50893">
    <property type="entry name" value="ABC_TRANSPORTER_2"/>
    <property type="match status" value="2"/>
</dbReference>
<proteinExistence type="predicted"/>
<dbReference type="SMART" id="SM00382">
    <property type="entry name" value="AAA"/>
    <property type="match status" value="2"/>
</dbReference>
<name>A0ABX3H273_PAEBO</name>
<dbReference type="InterPro" id="IPR017871">
    <property type="entry name" value="ABC_transporter-like_CS"/>
</dbReference>
<feature type="coiled-coil region" evidence="3">
    <location>
        <begin position="250"/>
        <end position="277"/>
    </location>
</feature>
<dbReference type="InterPro" id="IPR032781">
    <property type="entry name" value="ABC_tran_Xtn"/>
</dbReference>
<keyword evidence="3" id="KW-0175">Coiled coil</keyword>
<dbReference type="PANTHER" id="PTHR42855:SF2">
    <property type="entry name" value="DRUG RESISTANCE ABC TRANSPORTER,ATP-BINDING PROTEIN"/>
    <property type="match status" value="1"/>
</dbReference>
<dbReference type="InterPro" id="IPR003593">
    <property type="entry name" value="AAA+_ATPase"/>
</dbReference>
<dbReference type="CDD" id="cd03221">
    <property type="entry name" value="ABCF_EF-3"/>
    <property type="match status" value="2"/>
</dbReference>
<dbReference type="Pfam" id="PF00005">
    <property type="entry name" value="ABC_tran"/>
    <property type="match status" value="2"/>
</dbReference>
<dbReference type="InterPro" id="IPR027417">
    <property type="entry name" value="P-loop_NTPase"/>
</dbReference>
<dbReference type="InterPro" id="IPR003439">
    <property type="entry name" value="ABC_transporter-like_ATP-bd"/>
</dbReference>
<gene>
    <name evidence="5" type="ORF">BSK56_27800</name>
</gene>
<dbReference type="Proteomes" id="UP000187412">
    <property type="component" value="Unassembled WGS sequence"/>
</dbReference>
<dbReference type="RefSeq" id="WP_076113694.1">
    <property type="nucleotide sequence ID" value="NZ_MPTB01000047.1"/>
</dbReference>
<keyword evidence="6" id="KW-1185">Reference proteome</keyword>
<dbReference type="NCBIfam" id="NF000355">
    <property type="entry name" value="ribo_prot_ABC_F"/>
    <property type="match status" value="1"/>
</dbReference>
<dbReference type="PANTHER" id="PTHR42855">
    <property type="entry name" value="ABC TRANSPORTER ATP-BINDING SUBUNIT"/>
    <property type="match status" value="1"/>
</dbReference>
<dbReference type="GO" id="GO:0005524">
    <property type="term" value="F:ATP binding"/>
    <property type="evidence" value="ECO:0007669"/>
    <property type="project" value="UniProtKB-KW"/>
</dbReference>
<evidence type="ECO:0000313" key="6">
    <source>
        <dbReference type="Proteomes" id="UP000187412"/>
    </source>
</evidence>
<organism evidence="5 6">
    <name type="scientific">Paenibacillus borealis</name>
    <dbReference type="NCBI Taxonomy" id="160799"/>
    <lineage>
        <taxon>Bacteria</taxon>
        <taxon>Bacillati</taxon>
        <taxon>Bacillota</taxon>
        <taxon>Bacilli</taxon>
        <taxon>Bacillales</taxon>
        <taxon>Paenibacillaceae</taxon>
        <taxon>Paenibacillus</taxon>
    </lineage>
</organism>
<sequence>MTKTLIKAKNIRKEWNGIALFEGVSFEITEGERVLLFGRNGIGKTTLLQGLLGRLAFEEGSVSYGLPAEEWGVLDQQLEISVEMTVLEYVFSGWKELAALKCRLETLGKQLQDTEGADAEAVAEYGEIYESYLQLDGYGWEAKVEKCLRQLKLDPALWSQPYRLLSGGQKTRVQLAALLARQPQLLVLDEPTNHLDNETMEWLEEWVRSYPGTVLYVSHDRTFIDRTATAVLELTPQGCRRYPGAYREYREQKALEARTLEGKYKKQEQEKEQLLESIRRYAEWFQQAHRAAGQNDFLRSKSKKNVSRLHAKEASLARLEKNRVELPKAAPKLSMKLESEAFQGDALLSLHNIRCAYGDNTALLEDFNLSLRRGDRLAVLGPNGAGKSTLLKLIAGVAQPSGGEVTQHPRTQIGYFAQELDHLNPESTLLDSLLELPGMTQTEARTILGCFLFPREDVFKHIGDLSMGEKCRVAFLRLYFGRGNLLVLDEPTNYLDIDTRERVEEALAAYPGGLVIVSHDRYLHTKVANRLLLLEHGRRPQFFPGTYEEYTAKERGRVLTPEEQTREGELQLLEMSLARLMRSDALETEEENRELMAEIVELRKAIGSLLEEN</sequence>
<evidence type="ECO:0000259" key="4">
    <source>
        <dbReference type="PROSITE" id="PS50893"/>
    </source>
</evidence>